<dbReference type="InterPro" id="IPR018247">
    <property type="entry name" value="EF_Hand_1_Ca_BS"/>
</dbReference>
<dbReference type="InterPro" id="IPR002048">
    <property type="entry name" value="EF_hand_dom"/>
</dbReference>
<protein>
    <recommendedName>
        <fullName evidence="2">EF-hand domain-containing protein</fullName>
    </recommendedName>
</protein>
<dbReference type="SUPFAM" id="SSF47473">
    <property type="entry name" value="EF-hand"/>
    <property type="match status" value="1"/>
</dbReference>
<evidence type="ECO:0000259" key="2">
    <source>
        <dbReference type="PROSITE" id="PS50222"/>
    </source>
</evidence>
<evidence type="ECO:0000313" key="3">
    <source>
        <dbReference type="EMBL" id="KAG2331475.1"/>
    </source>
</evidence>
<accession>A0A8X7WLL0</accession>
<dbReference type="GO" id="GO:0005509">
    <property type="term" value="F:calcium ion binding"/>
    <property type="evidence" value="ECO:0007669"/>
    <property type="project" value="InterPro"/>
</dbReference>
<dbReference type="InterPro" id="IPR011992">
    <property type="entry name" value="EF-hand-dom_pair"/>
</dbReference>
<organism evidence="3 4">
    <name type="scientific">Brassica carinata</name>
    <name type="common">Ethiopian mustard</name>
    <name type="synonym">Abyssinian cabbage</name>
    <dbReference type="NCBI Taxonomy" id="52824"/>
    <lineage>
        <taxon>Eukaryota</taxon>
        <taxon>Viridiplantae</taxon>
        <taxon>Streptophyta</taxon>
        <taxon>Embryophyta</taxon>
        <taxon>Tracheophyta</taxon>
        <taxon>Spermatophyta</taxon>
        <taxon>Magnoliopsida</taxon>
        <taxon>eudicotyledons</taxon>
        <taxon>Gunneridae</taxon>
        <taxon>Pentapetalae</taxon>
        <taxon>rosids</taxon>
        <taxon>malvids</taxon>
        <taxon>Brassicales</taxon>
        <taxon>Brassicaceae</taxon>
        <taxon>Brassiceae</taxon>
        <taxon>Brassica</taxon>
    </lineage>
</organism>
<evidence type="ECO:0000313" key="4">
    <source>
        <dbReference type="Proteomes" id="UP000886595"/>
    </source>
</evidence>
<keyword evidence="1" id="KW-0106">Calcium</keyword>
<feature type="domain" description="EF-hand" evidence="2">
    <location>
        <begin position="34"/>
        <end position="69"/>
    </location>
</feature>
<dbReference type="CDD" id="cd00051">
    <property type="entry name" value="EFh"/>
    <property type="match status" value="1"/>
</dbReference>
<reference evidence="3 4" key="1">
    <citation type="submission" date="2020-02" db="EMBL/GenBank/DDBJ databases">
        <authorList>
            <person name="Ma Q."/>
            <person name="Huang Y."/>
            <person name="Song X."/>
            <person name="Pei D."/>
        </authorList>
    </citation>
    <scope>NUCLEOTIDE SEQUENCE [LARGE SCALE GENOMIC DNA]</scope>
    <source>
        <strain evidence="3">Sxm20200214</strain>
        <tissue evidence="3">Leaf</tissue>
    </source>
</reference>
<keyword evidence="4" id="KW-1185">Reference proteome</keyword>
<gene>
    <name evidence="3" type="ORF">Bca52824_002655</name>
</gene>
<name>A0A8X7WLL0_BRACI</name>
<dbReference type="SMART" id="SM00054">
    <property type="entry name" value="EFh"/>
    <property type="match status" value="2"/>
</dbReference>
<dbReference type="Proteomes" id="UP000886595">
    <property type="component" value="Unassembled WGS sequence"/>
</dbReference>
<dbReference type="PROSITE" id="PS50222">
    <property type="entry name" value="EF_HAND_2"/>
    <property type="match status" value="2"/>
</dbReference>
<evidence type="ECO:0000256" key="1">
    <source>
        <dbReference type="ARBA" id="ARBA00022837"/>
    </source>
</evidence>
<dbReference type="EMBL" id="JAAMPC010000001">
    <property type="protein sequence ID" value="KAG2331475.1"/>
    <property type="molecule type" value="Genomic_DNA"/>
</dbReference>
<dbReference type="PROSITE" id="PS00018">
    <property type="entry name" value="EF_HAND_1"/>
    <property type="match status" value="2"/>
</dbReference>
<dbReference type="OrthoDB" id="26525at2759"/>
<proteinExistence type="predicted"/>
<dbReference type="Pfam" id="PF13499">
    <property type="entry name" value="EF-hand_7"/>
    <property type="match status" value="1"/>
</dbReference>
<dbReference type="Gene3D" id="1.10.238.10">
    <property type="entry name" value="EF-hand"/>
    <property type="match status" value="1"/>
</dbReference>
<feature type="domain" description="EF-hand" evidence="2">
    <location>
        <begin position="1"/>
        <end position="33"/>
    </location>
</feature>
<sequence length="79" mass="9105">MYYVEVFKRLDKNKDGKISLDEFSEGIRAFSPSITSEQIDELFKDLDIDGDGQIDVKEFAMCFVVGRNRRKGCFKKADT</sequence>
<dbReference type="AlphaFoldDB" id="A0A8X7WLL0"/>
<comment type="caution">
    <text evidence="3">The sequence shown here is derived from an EMBL/GenBank/DDBJ whole genome shotgun (WGS) entry which is preliminary data.</text>
</comment>